<sequence length="167" mass="19232">MTQKIPFEPFTMWKDMYEHTEKAWHDVIQDTLGKESFSEELGKIQSSYLQYHKMISNFTEAYFKQANIPTRDEVANVASLVINLEDKIDDIDHQLYENSETVTKEINQLKRSVGNLEKKFDKVLEALTELDKKIQIGEVIVATKTEATQPEAKATPQSTSEDTNTKK</sequence>
<feature type="region of interest" description="Disordered" evidence="2">
    <location>
        <begin position="145"/>
        <end position="167"/>
    </location>
</feature>
<organism evidence="3 4">
    <name type="scientific">Lysinibacillus xylanilyticus</name>
    <dbReference type="NCBI Taxonomy" id="582475"/>
    <lineage>
        <taxon>Bacteria</taxon>
        <taxon>Bacillati</taxon>
        <taxon>Bacillota</taxon>
        <taxon>Bacilli</taxon>
        <taxon>Bacillales</taxon>
        <taxon>Bacillaceae</taxon>
        <taxon>Lysinibacillus</taxon>
    </lineage>
</organism>
<feature type="coiled-coil region" evidence="1">
    <location>
        <begin position="99"/>
        <end position="133"/>
    </location>
</feature>
<dbReference type="EMBL" id="JBFRHK010000003">
    <property type="protein sequence ID" value="MEX3744779.1"/>
    <property type="molecule type" value="Genomic_DNA"/>
</dbReference>
<keyword evidence="4" id="KW-1185">Reference proteome</keyword>
<evidence type="ECO:0000256" key="1">
    <source>
        <dbReference type="SAM" id="Coils"/>
    </source>
</evidence>
<evidence type="ECO:0000313" key="4">
    <source>
        <dbReference type="Proteomes" id="UP001558534"/>
    </source>
</evidence>
<protein>
    <submittedName>
        <fullName evidence="3">Polyhydroxyalkanoate biosynthesis repressor PhaR</fullName>
    </submittedName>
</protein>
<reference evidence="3 4" key="1">
    <citation type="submission" date="2024-07" db="EMBL/GenBank/DDBJ databases">
        <title>Characterization of a bacterium isolated from hydrolysated instant sea cucumber by whole-genome sequencing and metabolomics.</title>
        <authorList>
            <person name="Luo X."/>
            <person name="Zhang Z."/>
            <person name="Zheng Z."/>
            <person name="Zhang W."/>
            <person name="Ming T."/>
            <person name="Jiao L."/>
            <person name="Su X."/>
            <person name="Kong F."/>
            <person name="Xu J."/>
        </authorList>
    </citation>
    <scope>NUCLEOTIDE SEQUENCE [LARGE SCALE GENOMIC DNA]</scope>
    <source>
        <strain evidence="3 4">XL-2024</strain>
    </source>
</reference>
<accession>A0ABV3VV59</accession>
<feature type="compositionally biased region" description="Polar residues" evidence="2">
    <location>
        <begin position="155"/>
        <end position="167"/>
    </location>
</feature>
<gene>
    <name evidence="3" type="ORF">AB1300_06475</name>
</gene>
<comment type="caution">
    <text evidence="3">The sequence shown here is derived from an EMBL/GenBank/DDBJ whole genome shotgun (WGS) entry which is preliminary data.</text>
</comment>
<evidence type="ECO:0000256" key="2">
    <source>
        <dbReference type="SAM" id="MobiDB-lite"/>
    </source>
</evidence>
<dbReference type="Proteomes" id="UP001558534">
    <property type="component" value="Unassembled WGS sequence"/>
</dbReference>
<name>A0ABV3VV59_9BACI</name>
<dbReference type="RefSeq" id="WP_368635716.1">
    <property type="nucleotide sequence ID" value="NZ_JBFRHK010000003.1"/>
</dbReference>
<proteinExistence type="predicted"/>
<evidence type="ECO:0000313" key="3">
    <source>
        <dbReference type="EMBL" id="MEX3744779.1"/>
    </source>
</evidence>
<keyword evidence="1" id="KW-0175">Coiled coil</keyword>